<dbReference type="FunFam" id="3.40.50.300:FF:000178">
    <property type="entry name" value="Arf-GAP with GTPase, ANK repeat and PH domain-containing protein 1"/>
    <property type="match status" value="1"/>
</dbReference>
<dbReference type="AlphaFoldDB" id="A0A643C7E0"/>
<name>A0A643C7E0_BALPH</name>
<proteinExistence type="predicted"/>
<reference evidence="4 5" key="1">
    <citation type="journal article" date="2019" name="PLoS ONE">
        <title>Genomic analyses reveal an absence of contemporary introgressive admixture between fin whales and blue whales, despite known hybrids.</title>
        <authorList>
            <person name="Westbury M.V."/>
            <person name="Petersen B."/>
            <person name="Lorenzen E.D."/>
        </authorList>
    </citation>
    <scope>NUCLEOTIDE SEQUENCE [LARGE SCALE GENOMIC DNA]</scope>
    <source>
        <strain evidence="4">FinWhale-01</strain>
    </source>
</reference>
<dbReference type="PRINTS" id="PR00449">
    <property type="entry name" value="RASTRNSFRMNG"/>
</dbReference>
<feature type="non-terminal residue" evidence="4">
    <location>
        <position position="1"/>
    </location>
</feature>
<keyword evidence="2" id="KW-0479">Metal-binding</keyword>
<feature type="region of interest" description="Disordered" evidence="3">
    <location>
        <begin position="266"/>
        <end position="300"/>
    </location>
</feature>
<protein>
    <recommendedName>
        <fullName evidence="6">PH domain-containing protein</fullName>
    </recommendedName>
</protein>
<feature type="region of interest" description="Disordered" evidence="3">
    <location>
        <begin position="394"/>
        <end position="421"/>
    </location>
</feature>
<keyword evidence="2" id="KW-0862">Zinc</keyword>
<dbReference type="InterPro" id="IPR051282">
    <property type="entry name" value="Arf-GAP_GTPase_ANK_PH"/>
</dbReference>
<dbReference type="InterPro" id="IPR001806">
    <property type="entry name" value="Small_GTPase"/>
</dbReference>
<dbReference type="PANTHER" id="PTHR45819">
    <property type="entry name" value="CENTAURIN-GAMMA-1A"/>
    <property type="match status" value="1"/>
</dbReference>
<dbReference type="EMBL" id="SGJD01002296">
    <property type="protein sequence ID" value="KAB0395992.1"/>
    <property type="molecule type" value="Genomic_DNA"/>
</dbReference>
<evidence type="ECO:0008006" key="6">
    <source>
        <dbReference type="Google" id="ProtNLM"/>
    </source>
</evidence>
<dbReference type="SUPFAM" id="SSF52540">
    <property type="entry name" value="P-loop containing nucleoside triphosphate hydrolases"/>
    <property type="match status" value="1"/>
</dbReference>
<dbReference type="FunFam" id="2.30.29.30:FF:000109">
    <property type="entry name" value="Arf-GAP with GTPase, ANK repeat and PH domain-containing protein 1"/>
    <property type="match status" value="1"/>
</dbReference>
<dbReference type="GO" id="GO:0005096">
    <property type="term" value="F:GTPase activator activity"/>
    <property type="evidence" value="ECO:0007669"/>
    <property type="project" value="TreeGrafter"/>
</dbReference>
<dbReference type="Proteomes" id="UP000437017">
    <property type="component" value="Unassembled WGS sequence"/>
</dbReference>
<dbReference type="Gene3D" id="2.30.29.30">
    <property type="entry name" value="Pleckstrin-homology domain (PH domain)/Phosphotyrosine-binding domain (PTB)"/>
    <property type="match status" value="1"/>
</dbReference>
<keyword evidence="5" id="KW-1185">Reference proteome</keyword>
<comment type="caution">
    <text evidence="4">The sequence shown here is derived from an EMBL/GenBank/DDBJ whole genome shotgun (WGS) entry which is preliminary data.</text>
</comment>
<evidence type="ECO:0000256" key="1">
    <source>
        <dbReference type="ARBA" id="ARBA00022741"/>
    </source>
</evidence>
<evidence type="ECO:0000313" key="5">
    <source>
        <dbReference type="Proteomes" id="UP000437017"/>
    </source>
</evidence>
<dbReference type="OrthoDB" id="6136903at2759"/>
<dbReference type="Pfam" id="PF00071">
    <property type="entry name" value="Ras"/>
    <property type="match status" value="1"/>
</dbReference>
<evidence type="ECO:0000313" key="4">
    <source>
        <dbReference type="EMBL" id="KAB0395992.1"/>
    </source>
</evidence>
<dbReference type="PANTHER" id="PTHR45819:SF2">
    <property type="entry name" value="ARF-GAP WITH GTPASE, ANK REPEAT AND PH DOMAIN-CONTAINING PROTEIN 3"/>
    <property type="match status" value="1"/>
</dbReference>
<dbReference type="GO" id="GO:0005525">
    <property type="term" value="F:GTP binding"/>
    <property type="evidence" value="ECO:0007669"/>
    <property type="project" value="InterPro"/>
</dbReference>
<keyword evidence="2" id="KW-0863">Zinc-finger</keyword>
<dbReference type="InterPro" id="IPR011993">
    <property type="entry name" value="PH-like_dom_sf"/>
</dbReference>
<dbReference type="GO" id="GO:0005634">
    <property type="term" value="C:nucleus"/>
    <property type="evidence" value="ECO:0007669"/>
    <property type="project" value="TreeGrafter"/>
</dbReference>
<dbReference type="GO" id="GO:0003924">
    <property type="term" value="F:GTPase activity"/>
    <property type="evidence" value="ECO:0007669"/>
    <property type="project" value="InterPro"/>
</dbReference>
<dbReference type="GO" id="GO:0008270">
    <property type="term" value="F:zinc ion binding"/>
    <property type="evidence" value="ECO:0007669"/>
    <property type="project" value="UniProtKB-KW"/>
</dbReference>
<evidence type="ECO:0000256" key="2">
    <source>
        <dbReference type="ARBA" id="ARBA00022771"/>
    </source>
</evidence>
<dbReference type="Gene3D" id="3.40.50.300">
    <property type="entry name" value="P-loop containing nucleotide triphosphate hydrolases"/>
    <property type="match status" value="1"/>
</dbReference>
<accession>A0A643C7E0</accession>
<dbReference type="InterPro" id="IPR027417">
    <property type="entry name" value="P-loop_NTPase"/>
</dbReference>
<dbReference type="Gene3D" id="1.25.40.20">
    <property type="entry name" value="Ankyrin repeat-containing domain"/>
    <property type="match status" value="1"/>
</dbReference>
<dbReference type="SUPFAM" id="SSF48403">
    <property type="entry name" value="Ankyrin repeat"/>
    <property type="match status" value="1"/>
</dbReference>
<keyword evidence="1" id="KW-0547">Nucleotide-binding</keyword>
<evidence type="ECO:0000256" key="3">
    <source>
        <dbReference type="SAM" id="MobiDB-lite"/>
    </source>
</evidence>
<sequence length="421" mass="45314">SFVNSQEWTLSRSVPELKVGIVGNLSSGKSALVHRYLTGTYVQEESPEGGRFKKEIVVDGQSYLLLIRDEGGPPELQFAAWVDAVVFVFSLEDEISFQTVYNYFLRLCSFRNASEVPMVLVGTQGERASRGDASTSVAASPRSVPARRKALGHITDMCHCFQLFINKKAFPTPSKLEDQSRKGADLDREKKAAECKVDSIGSGRAIPIKQGILLKRSGKSLNKEWKKKYVTLCDNGLLTYHPSLHDYMQNIHGKEIDLLRTTVKVPGKRLPRATPATAPGTSPRANGSTGGKRAPGPPDQTAPAVLLKLLAVMTAMGNALANSVWEGALDGYAKPGPDACSSDVPLGQQLLRAYGVDVRSRDARGLTPLAYARRAGSQECADILTQHGCPGEGCGLAPTPSREPADGTSASAELHRSPSLL</sequence>
<organism evidence="4 5">
    <name type="scientific">Balaenoptera physalus</name>
    <name type="common">Fin whale</name>
    <name type="synonym">Balaena physalus</name>
    <dbReference type="NCBI Taxonomy" id="9770"/>
    <lineage>
        <taxon>Eukaryota</taxon>
        <taxon>Metazoa</taxon>
        <taxon>Chordata</taxon>
        <taxon>Craniata</taxon>
        <taxon>Vertebrata</taxon>
        <taxon>Euteleostomi</taxon>
        <taxon>Mammalia</taxon>
        <taxon>Eutheria</taxon>
        <taxon>Laurasiatheria</taxon>
        <taxon>Artiodactyla</taxon>
        <taxon>Whippomorpha</taxon>
        <taxon>Cetacea</taxon>
        <taxon>Mysticeti</taxon>
        <taxon>Balaenopteridae</taxon>
        <taxon>Balaenoptera</taxon>
    </lineage>
</organism>
<dbReference type="SMART" id="SM00173">
    <property type="entry name" value="RAS"/>
    <property type="match status" value="1"/>
</dbReference>
<dbReference type="InterPro" id="IPR036770">
    <property type="entry name" value="Ankyrin_rpt-contain_sf"/>
</dbReference>
<gene>
    <name evidence="4" type="ORF">E2I00_013400</name>
</gene>
<dbReference type="SUPFAM" id="SSF50729">
    <property type="entry name" value="PH domain-like"/>
    <property type="match status" value="1"/>
</dbReference>